<gene>
    <name evidence="3" type="primary">LOC110799210</name>
</gene>
<keyword evidence="2" id="KW-1185">Reference proteome</keyword>
<dbReference type="Gene3D" id="3.30.420.10">
    <property type="entry name" value="Ribonuclease H-like superfamily/Ribonuclease H"/>
    <property type="match status" value="1"/>
</dbReference>
<dbReference type="InterPro" id="IPR002156">
    <property type="entry name" value="RNaseH_domain"/>
</dbReference>
<sequence>MTRPVYAKNDKMQCIVHVDGSATQNGCGEGIIFVSPEGDIYEYAMHFKFQASNNEAEYKALICGIQMSKATGAEEILAFSDSQLIGSQVNGEYEAKDATMIKYLEIVNQEMQPLKNFEVRRIPRAENNKANALSKLASSASW</sequence>
<dbReference type="PANTHER" id="PTHR48475">
    <property type="entry name" value="RIBONUCLEASE H"/>
    <property type="match status" value="1"/>
</dbReference>
<dbReference type="AlphaFoldDB" id="A0A9R0J4Z8"/>
<evidence type="ECO:0000313" key="2">
    <source>
        <dbReference type="Proteomes" id="UP000813463"/>
    </source>
</evidence>
<dbReference type="InterPro" id="IPR036397">
    <property type="entry name" value="RNaseH_sf"/>
</dbReference>
<protein>
    <recommendedName>
        <fullName evidence="1">RNase H type-1 domain-containing protein</fullName>
    </recommendedName>
</protein>
<dbReference type="SUPFAM" id="SSF53098">
    <property type="entry name" value="Ribonuclease H-like"/>
    <property type="match status" value="1"/>
</dbReference>
<reference evidence="3" key="2">
    <citation type="submission" date="2025-08" db="UniProtKB">
        <authorList>
            <consortium name="RefSeq"/>
        </authorList>
    </citation>
    <scope>IDENTIFICATION</scope>
    <source>
        <tissue evidence="3">Leaf</tissue>
    </source>
</reference>
<feature type="domain" description="RNase H type-1" evidence="1">
    <location>
        <begin position="18"/>
        <end position="136"/>
    </location>
</feature>
<dbReference type="Pfam" id="PF13456">
    <property type="entry name" value="RVT_3"/>
    <property type="match status" value="1"/>
</dbReference>
<dbReference type="InterPro" id="IPR012337">
    <property type="entry name" value="RNaseH-like_sf"/>
</dbReference>
<evidence type="ECO:0000313" key="3">
    <source>
        <dbReference type="RefSeq" id="XP_021860120.2"/>
    </source>
</evidence>
<dbReference type="GO" id="GO:0003676">
    <property type="term" value="F:nucleic acid binding"/>
    <property type="evidence" value="ECO:0007669"/>
    <property type="project" value="InterPro"/>
</dbReference>
<dbReference type="CDD" id="cd09279">
    <property type="entry name" value="RNase_HI_like"/>
    <property type="match status" value="1"/>
</dbReference>
<organism evidence="2 3">
    <name type="scientific">Spinacia oleracea</name>
    <name type="common">Spinach</name>
    <dbReference type="NCBI Taxonomy" id="3562"/>
    <lineage>
        <taxon>Eukaryota</taxon>
        <taxon>Viridiplantae</taxon>
        <taxon>Streptophyta</taxon>
        <taxon>Embryophyta</taxon>
        <taxon>Tracheophyta</taxon>
        <taxon>Spermatophyta</taxon>
        <taxon>Magnoliopsida</taxon>
        <taxon>eudicotyledons</taxon>
        <taxon>Gunneridae</taxon>
        <taxon>Pentapetalae</taxon>
        <taxon>Caryophyllales</taxon>
        <taxon>Chenopodiaceae</taxon>
        <taxon>Chenopodioideae</taxon>
        <taxon>Anserineae</taxon>
        <taxon>Spinacia</taxon>
    </lineage>
</organism>
<name>A0A9R0J4Z8_SPIOL</name>
<evidence type="ECO:0000259" key="1">
    <source>
        <dbReference type="Pfam" id="PF13456"/>
    </source>
</evidence>
<dbReference type="RefSeq" id="XP_021860120.2">
    <property type="nucleotide sequence ID" value="XM_022004428.2"/>
</dbReference>
<dbReference type="Proteomes" id="UP000813463">
    <property type="component" value="Chromosome 5"/>
</dbReference>
<proteinExistence type="predicted"/>
<dbReference type="KEGG" id="soe:110799210"/>
<accession>A0A9R0J4Z8</accession>
<dbReference type="GO" id="GO:0004523">
    <property type="term" value="F:RNA-DNA hybrid ribonuclease activity"/>
    <property type="evidence" value="ECO:0007669"/>
    <property type="project" value="InterPro"/>
</dbReference>
<dbReference type="PANTHER" id="PTHR48475:SF2">
    <property type="entry name" value="RIBONUCLEASE H"/>
    <property type="match status" value="1"/>
</dbReference>
<reference evidence="2" key="1">
    <citation type="journal article" date="2021" name="Nat. Commun.">
        <title>Genomic analyses provide insights into spinach domestication and the genetic basis of agronomic traits.</title>
        <authorList>
            <person name="Cai X."/>
            <person name="Sun X."/>
            <person name="Xu C."/>
            <person name="Sun H."/>
            <person name="Wang X."/>
            <person name="Ge C."/>
            <person name="Zhang Z."/>
            <person name="Wang Q."/>
            <person name="Fei Z."/>
            <person name="Jiao C."/>
            <person name="Wang Q."/>
        </authorList>
    </citation>
    <scope>NUCLEOTIDE SEQUENCE [LARGE SCALE GENOMIC DNA]</scope>
    <source>
        <strain evidence="2">cv. Varoflay</strain>
    </source>
</reference>
<dbReference type="GeneID" id="110799210"/>